<dbReference type="GO" id="GO:0007019">
    <property type="term" value="P:microtubule depolymerization"/>
    <property type="evidence" value="ECO:0007669"/>
    <property type="project" value="TreeGrafter"/>
</dbReference>
<feature type="region of interest" description="Disordered" evidence="2">
    <location>
        <begin position="509"/>
        <end position="556"/>
    </location>
</feature>
<reference evidence="4" key="2">
    <citation type="submission" date="2025-08" db="UniProtKB">
        <authorList>
            <consortium name="Ensembl"/>
        </authorList>
    </citation>
    <scope>IDENTIFICATION</scope>
</reference>
<dbReference type="PANTHER" id="PTHR21740:SF3">
    <property type="entry name" value="NCK-ASSOCIATED PROTEIN 5-LIKE"/>
    <property type="match status" value="1"/>
</dbReference>
<reference evidence="4 5" key="1">
    <citation type="submission" date="2020-06" db="EMBL/GenBank/DDBJ databases">
        <authorList>
            <consortium name="Wellcome Sanger Institute Data Sharing"/>
        </authorList>
    </citation>
    <scope>NUCLEOTIDE SEQUENCE [LARGE SCALE GENOMIC DNA]</scope>
</reference>
<accession>A0AAY4BD32</accession>
<evidence type="ECO:0000256" key="2">
    <source>
        <dbReference type="SAM" id="MobiDB-lite"/>
    </source>
</evidence>
<keyword evidence="5" id="KW-1185">Reference proteome</keyword>
<feature type="compositionally biased region" description="Basic and acidic residues" evidence="2">
    <location>
        <begin position="314"/>
        <end position="325"/>
    </location>
</feature>
<feature type="domain" description="Nck-associated protein 5 C-terminal" evidence="3">
    <location>
        <begin position="1037"/>
        <end position="1113"/>
    </location>
</feature>
<dbReference type="InterPro" id="IPR026163">
    <property type="entry name" value="Nckap5l"/>
</dbReference>
<feature type="domain" description="Nck-associated protein 5 C-terminal" evidence="3">
    <location>
        <begin position="872"/>
        <end position="1034"/>
    </location>
</feature>
<dbReference type="GeneTree" id="ENSGT00530000063607"/>
<evidence type="ECO:0000256" key="1">
    <source>
        <dbReference type="SAM" id="Coils"/>
    </source>
</evidence>
<dbReference type="Proteomes" id="UP000694580">
    <property type="component" value="Chromosome 10"/>
</dbReference>
<reference evidence="4" key="3">
    <citation type="submission" date="2025-09" db="UniProtKB">
        <authorList>
            <consortium name="Ensembl"/>
        </authorList>
    </citation>
    <scope>IDENTIFICATION</scope>
</reference>
<feature type="compositionally biased region" description="Basic and acidic residues" evidence="2">
    <location>
        <begin position="1"/>
        <end position="11"/>
    </location>
</feature>
<keyword evidence="1" id="KW-0175">Coiled coil</keyword>
<dbReference type="AlphaFoldDB" id="A0AAY4BD32"/>
<dbReference type="GO" id="GO:0035371">
    <property type="term" value="C:microtubule plus-end"/>
    <property type="evidence" value="ECO:0007669"/>
    <property type="project" value="TreeGrafter"/>
</dbReference>
<protein>
    <recommendedName>
        <fullName evidence="3">Nck-associated protein 5 C-terminal domain-containing protein</fullName>
    </recommendedName>
</protein>
<dbReference type="Pfam" id="PF15246">
    <property type="entry name" value="NCKAP5"/>
    <property type="match status" value="2"/>
</dbReference>
<feature type="compositionally biased region" description="Polar residues" evidence="2">
    <location>
        <begin position="782"/>
        <end position="800"/>
    </location>
</feature>
<feature type="region of interest" description="Disordered" evidence="2">
    <location>
        <begin position="617"/>
        <end position="647"/>
    </location>
</feature>
<dbReference type="InterPro" id="IPR032769">
    <property type="entry name" value="NCKAP5_C"/>
</dbReference>
<feature type="region of interest" description="Disordered" evidence="2">
    <location>
        <begin position="1"/>
        <end position="29"/>
    </location>
</feature>
<feature type="region of interest" description="Disordered" evidence="2">
    <location>
        <begin position="305"/>
        <end position="334"/>
    </location>
</feature>
<feature type="compositionally biased region" description="Low complexity" evidence="2">
    <location>
        <begin position="1198"/>
        <end position="1214"/>
    </location>
</feature>
<feature type="region of interest" description="Disordered" evidence="2">
    <location>
        <begin position="782"/>
        <end position="875"/>
    </location>
</feature>
<dbReference type="PANTHER" id="PTHR21740">
    <property type="entry name" value="NCK-ASSOCIATED PROTEIN 5"/>
    <property type="match status" value="1"/>
</dbReference>
<evidence type="ECO:0000313" key="4">
    <source>
        <dbReference type="Ensembl" id="ENSDCDP00010018849.1"/>
    </source>
</evidence>
<evidence type="ECO:0000259" key="3">
    <source>
        <dbReference type="Pfam" id="PF15246"/>
    </source>
</evidence>
<feature type="region of interest" description="Disordered" evidence="2">
    <location>
        <begin position="1076"/>
        <end position="1096"/>
    </location>
</feature>
<feature type="region of interest" description="Disordered" evidence="2">
    <location>
        <begin position="1150"/>
        <end position="1214"/>
    </location>
</feature>
<sequence length="1214" mass="133129">MCEDVQERPLEEDLDSEEEGDLESYLEEESSNELLERVRELQAENSALALANESQREAYERCLDEVANHVVQALLNQKDLREECIKLKMRVFDLERQNRTLCDLLQEKMLSQSRQIVKINFSVHKHSLYFGGFKNSPNHYFSHCICLKIEHVHNGTTESTDSSMEALSPFLKKKAHILEVLRKMEETDPLKFHLSCSFCNYSQSLVSKDTVLKSRFPQALCSQMCTNPNAHQHANGEGGGSASDHSSCQKCMKCLMLSNRDGNSPAKNNHTCTSKVDNLNLACPDNRETKFVLAADGTNSLSNRLSVDTSIHSQKREDTSSKHQSSDVSDSYELTDQSVISDSYSLQLSKSSSDVPCKTEGALMEKDIEPRADLHAKEGSVKISTAEVNNTSKLPALEVKSAYCESDKKESVHKGLLFSPSENNFASKVLDDISVPEKDNPSQDLVTEKAKIALNPTHISCLTEVKASSSKLLRFLKIPNIGERTSVANPLRLSPQLTRSSKIPCRTNNYEVHHSPVTPRKANTTERQRQTLSSKQETYLNTLSAPTPPPQTDDLSLSSEKELGVSLVPSTISPNKPTMASQLQKNLQKVPHYENVHEPSHPRGLSQIIIPQVSEHFQSSPPAAPRTNPPPIPKKSGIARHSGESSHSFKERLAALGKLRNIENSPVSVQTIDVTEAQSTVSKMISTNAKIKTAERLSDFGEHSHAKSTTNNTGSVINYQGPCQSFNQGAKSLPSSSLMSKSEVEFSSPKIVLAKPESPKTKALPLSMPNSEASQAVRTYAKSTPPQNLPNIVKTFSSPNKLPIKSPTKSTQVATNLTKPVQEVPRYLSKSEDRSQVKAKKKSTTSGDSLPPHPTRSSDTNEEKRHSAPSPQSAIEQKVMKGIEENVLKLQEQDKGQPPEVKQKTSNGIASWFGLKKSKLPALSRKHDLSKGKEDKKEWKLSISSMGKDTKLATKAKSELESLNISILMEKAQDLHKALEGERAYVNGMAADRSGRGHSCEVVMDQAQGQLSVMYRGITSDNFMQQLLNSKVDHVTSVESVAEPIHHQHFAGSGMSTYTLDSGIGTFPLPDSSVSAGNKSIPKLKSRGEGDISLSSGTKVPRKAWTLERELSSLEEGGKELEALEAVHMARIVQEGIILKTNSIRMLKSQPVPAPAQPGPRAKGHSHGNLDAGLELVREGPDDALSPGPQLALETPESLSDSLYDSLSSCGSQG</sequence>
<feature type="compositionally biased region" description="Pro residues" evidence="2">
    <location>
        <begin position="622"/>
        <end position="633"/>
    </location>
</feature>
<evidence type="ECO:0000313" key="5">
    <source>
        <dbReference type="Proteomes" id="UP000694580"/>
    </source>
</evidence>
<feature type="compositionally biased region" description="Polar residues" evidence="2">
    <location>
        <begin position="530"/>
        <end position="545"/>
    </location>
</feature>
<dbReference type="Ensembl" id="ENSDCDT00010019939.1">
    <property type="protein sequence ID" value="ENSDCDP00010018849.1"/>
    <property type="gene ID" value="ENSDCDG00010008550.1"/>
</dbReference>
<proteinExistence type="predicted"/>
<feature type="compositionally biased region" description="Acidic residues" evidence="2">
    <location>
        <begin position="12"/>
        <end position="29"/>
    </location>
</feature>
<feature type="compositionally biased region" description="Polar residues" evidence="2">
    <location>
        <begin position="807"/>
        <end position="819"/>
    </location>
</feature>
<dbReference type="GO" id="GO:0001578">
    <property type="term" value="P:microtubule bundle formation"/>
    <property type="evidence" value="ECO:0007669"/>
    <property type="project" value="TreeGrafter"/>
</dbReference>
<gene>
    <name evidence="4" type="primary">NCKAP5L</name>
</gene>
<feature type="coiled-coil region" evidence="1">
    <location>
        <begin position="31"/>
        <end position="97"/>
    </location>
</feature>
<organism evidence="4 5">
    <name type="scientific">Denticeps clupeoides</name>
    <name type="common">denticle herring</name>
    <dbReference type="NCBI Taxonomy" id="299321"/>
    <lineage>
        <taxon>Eukaryota</taxon>
        <taxon>Metazoa</taxon>
        <taxon>Chordata</taxon>
        <taxon>Craniata</taxon>
        <taxon>Vertebrata</taxon>
        <taxon>Euteleostomi</taxon>
        <taxon>Actinopterygii</taxon>
        <taxon>Neopterygii</taxon>
        <taxon>Teleostei</taxon>
        <taxon>Clupei</taxon>
        <taxon>Clupeiformes</taxon>
        <taxon>Denticipitoidei</taxon>
        <taxon>Denticipitidae</taxon>
        <taxon>Denticeps</taxon>
    </lineage>
</organism>
<name>A0AAY4BD32_9TELE</name>